<accession>A0ACC2J731</accession>
<protein>
    <submittedName>
        <fullName evidence="1">Uncharacterized protein</fullName>
    </submittedName>
</protein>
<proteinExistence type="predicted"/>
<sequence length="568" mass="60173">MATVTSHKPRILVPEKVSPDGLALLSAEYEVDSRPKGVSPEELLALIPNVDALIVRSETKVTAAVLGAAGSRLRVVARAGVGVDNIDVEAATAGGIIVVNSPAGNIVAAAEHTVALLLATARNVGRADRTTKEGRWERSKLVGVEVGRKTLGVVGLGKVGMKVARMCIGLGMKVIAFDPYANPDLARQTGVERLVPRLTDMLPEIDFLTIHTPLLASTLDLIGAAEFKLMKPTARVLNVARGGVYNEAALTGKEAGLFVLSGTMGNQIALRSLLTQPPHSVLCDRDSHIVKYEAGGYYTVASLCGALITPVQPSNGRYLTLEDVKKNIILSDNVHACPTRVISLENSLGGMVMPLEEVQRISAFARENGVLMHCDGARLWEVVSSGAGSLTDFCACFDTVSLCFSKGLGAPIGSIVVGSQSLIKQGRWVRKSIGGGLRQSGVVTAAARVAVDVTFGTDSNGQGGLLKATHATARRVEKMWTDLGGRMEHPVETNMCWLDLESLGCSAARFEQLGREVGLKLMGNRLITHYQIGEEAIQKLAVVFQQIANESTEGIQSAKAPANGIYGQ</sequence>
<keyword evidence="2" id="KW-1185">Reference proteome</keyword>
<organism evidence="1 2">
    <name type="scientific">Nemania bipapillata</name>
    <dbReference type="NCBI Taxonomy" id="110536"/>
    <lineage>
        <taxon>Eukaryota</taxon>
        <taxon>Fungi</taxon>
        <taxon>Dikarya</taxon>
        <taxon>Ascomycota</taxon>
        <taxon>Pezizomycotina</taxon>
        <taxon>Sordariomycetes</taxon>
        <taxon>Xylariomycetidae</taxon>
        <taxon>Xylariales</taxon>
        <taxon>Xylariaceae</taxon>
        <taxon>Nemania</taxon>
    </lineage>
</organism>
<evidence type="ECO:0000313" key="1">
    <source>
        <dbReference type="EMBL" id="KAJ8123224.1"/>
    </source>
</evidence>
<name>A0ACC2J731_9PEZI</name>
<dbReference type="Proteomes" id="UP001153334">
    <property type="component" value="Unassembled WGS sequence"/>
</dbReference>
<reference evidence="1" key="1">
    <citation type="submission" date="2022-11" db="EMBL/GenBank/DDBJ databases">
        <title>Genome Sequence of Nemania bipapillata.</title>
        <authorList>
            <person name="Buettner E."/>
        </authorList>
    </citation>
    <scope>NUCLEOTIDE SEQUENCE</scope>
    <source>
        <strain evidence="1">CP14</strain>
    </source>
</reference>
<evidence type="ECO:0000313" key="2">
    <source>
        <dbReference type="Proteomes" id="UP001153334"/>
    </source>
</evidence>
<dbReference type="EMBL" id="JAPESX010000110">
    <property type="protein sequence ID" value="KAJ8123224.1"/>
    <property type="molecule type" value="Genomic_DNA"/>
</dbReference>
<comment type="caution">
    <text evidence="1">The sequence shown here is derived from an EMBL/GenBank/DDBJ whole genome shotgun (WGS) entry which is preliminary data.</text>
</comment>
<gene>
    <name evidence="1" type="ORF">ONZ43_g778</name>
</gene>